<dbReference type="Proteomes" id="UP000077315">
    <property type="component" value="Unassembled WGS sequence"/>
</dbReference>
<feature type="transmembrane region" description="Helical" evidence="7">
    <location>
        <begin position="192"/>
        <end position="212"/>
    </location>
</feature>
<dbReference type="InterPro" id="IPR036259">
    <property type="entry name" value="MFS_trans_sf"/>
</dbReference>
<feature type="domain" description="Major facilitator superfamily (MFS) profile" evidence="8">
    <location>
        <begin position="64"/>
        <end position="482"/>
    </location>
</feature>
<reference evidence="10" key="1">
    <citation type="submission" date="2015-06" db="EMBL/GenBank/DDBJ databases">
        <title>Expansion of signal transduction pathways in fungi by whole-genome duplication.</title>
        <authorList>
            <consortium name="DOE Joint Genome Institute"/>
            <person name="Corrochano L.M."/>
            <person name="Kuo A."/>
            <person name="Marcet-Houben M."/>
            <person name="Polaino S."/>
            <person name="Salamov A."/>
            <person name="Villalobos J.M."/>
            <person name="Alvarez M.I."/>
            <person name="Avalos J."/>
            <person name="Benito E.P."/>
            <person name="Benoit I."/>
            <person name="Burger G."/>
            <person name="Camino L.P."/>
            <person name="Canovas D."/>
            <person name="Cerda-Olmedo E."/>
            <person name="Cheng J.-F."/>
            <person name="Dominguez A."/>
            <person name="Elias M."/>
            <person name="Eslava A.P."/>
            <person name="Glaser F."/>
            <person name="Grimwood J."/>
            <person name="Gutierrez G."/>
            <person name="Heitman J."/>
            <person name="Henrissat B."/>
            <person name="Iturriaga E.A."/>
            <person name="Lang B.F."/>
            <person name="Lavin J.L."/>
            <person name="Lee S."/>
            <person name="Li W."/>
            <person name="Lindquist E."/>
            <person name="Lopez-Garcia S."/>
            <person name="Luque E.M."/>
            <person name="Marcos A.T."/>
            <person name="Martin J."/>
            <person name="McCluskey K."/>
            <person name="Medina H.R."/>
            <person name="Miralles-Duran A."/>
            <person name="Miyazaki A."/>
            <person name="Munoz-Torres E."/>
            <person name="Oguiza J.A."/>
            <person name="Ohm R."/>
            <person name="Olmedo M."/>
            <person name="Orejas M."/>
            <person name="Ortiz-Castellanos L."/>
            <person name="Pisabarro A.G."/>
            <person name="Rodriguez-Romero J."/>
            <person name="Ruiz-Herrera J."/>
            <person name="Ruiz-Vazquez R."/>
            <person name="Sanz C."/>
            <person name="Schackwitz W."/>
            <person name="Schmutz J."/>
            <person name="Shahriari M."/>
            <person name="Shelest E."/>
            <person name="Silva-Franco F."/>
            <person name="Soanes D."/>
            <person name="Syed K."/>
            <person name="Tagua V.G."/>
            <person name="Talbot N.J."/>
            <person name="Thon M."/>
            <person name="De vries R.P."/>
            <person name="Wiebenga A."/>
            <person name="Yadav J.S."/>
            <person name="Braun E.L."/>
            <person name="Baker S."/>
            <person name="Garre V."/>
            <person name="Horwitz B."/>
            <person name="Torres-Martinez S."/>
            <person name="Idnurm A."/>
            <person name="Herrera-Estrella A."/>
            <person name="Gabaldon T."/>
            <person name="Grigoriev I.V."/>
        </authorList>
    </citation>
    <scope>NUCLEOTIDE SEQUENCE [LARGE SCALE GENOMIC DNA]</scope>
    <source>
        <strain evidence="10">NRRL 1555(-)</strain>
    </source>
</reference>
<evidence type="ECO:0000259" key="8">
    <source>
        <dbReference type="PROSITE" id="PS50850"/>
    </source>
</evidence>
<dbReference type="RefSeq" id="XP_018292993.1">
    <property type="nucleotide sequence ID" value="XM_018429539.1"/>
</dbReference>
<feature type="region of interest" description="Disordered" evidence="6">
    <location>
        <begin position="1"/>
        <end position="29"/>
    </location>
</feature>
<keyword evidence="4 7" id="KW-1133">Transmembrane helix</keyword>
<keyword evidence="10" id="KW-1185">Reference proteome</keyword>
<accession>A0A162UG68</accession>
<keyword evidence="5 7" id="KW-0472">Membrane</keyword>
<comment type="subcellular location">
    <subcellularLocation>
        <location evidence="1">Membrane</location>
        <topology evidence="1">Multi-pass membrane protein</topology>
    </subcellularLocation>
</comment>
<keyword evidence="3 7" id="KW-0812">Transmembrane</keyword>
<evidence type="ECO:0000256" key="2">
    <source>
        <dbReference type="ARBA" id="ARBA00022448"/>
    </source>
</evidence>
<dbReference type="FunFam" id="1.20.1250.20:FF:000106">
    <property type="entry name" value="MFS transporter, putative"/>
    <property type="match status" value="1"/>
</dbReference>
<dbReference type="PANTHER" id="PTHR43791:SF86">
    <property type="entry name" value="MAJOR FACILITATOR SUPERFAMILY (MFS) PROFILE DOMAIN-CONTAINING PROTEIN"/>
    <property type="match status" value="1"/>
</dbReference>
<evidence type="ECO:0000256" key="1">
    <source>
        <dbReference type="ARBA" id="ARBA00004141"/>
    </source>
</evidence>
<name>A0A162UG68_PHYB8</name>
<feature type="transmembrane region" description="Helical" evidence="7">
    <location>
        <begin position="130"/>
        <end position="149"/>
    </location>
</feature>
<dbReference type="GO" id="GO:0022857">
    <property type="term" value="F:transmembrane transporter activity"/>
    <property type="evidence" value="ECO:0007669"/>
    <property type="project" value="InterPro"/>
</dbReference>
<sequence length="521" mass="58407">MSTPNLNEKVYLSDSKKTDHIEDKQDGSEISSIDEEDALANYDHSFEWTDKEEDAVRRKIDLRLMSFVLLMTFVLNMDRTNISNAISDNLAADLGFTNDGVNTATLVYSFVFTLFTLPSTPMAKKLGAHIWIPFLMSSWAIVTWAHTFIYDFKGFMCIRVFIAVTEAGFIPACLLYLSLWYKTTELATRLSWFWGIQAFASAFSGLISSGIFKMHGIAGLEGWKWLFLLDGIGTQIVGFVAFFYLPGSPYKTAGLLRGKGWFDERQAKIAYTRIVRDDLTKKEHNKTLKLEDVKLVVVDTKIWTHLLITFTVIMTTTPIQGYLPTMIKQSGFNVTEANLLSAPSYLIGLVISIFIARSSDKRGNVALHALIGTVWSLTGFLLLALLPDGTGRWSLYGAALFTASAPSAHGMEIAWMASNIAPLGKRSFALGCVIGAANICGVPGSQIYRVADSPRYHHGNFINSGVHIANIILLIVQRTRYAWLNRTRARKWDSMTIEERKIYNKTTKDIGSNRLDFKFRL</sequence>
<evidence type="ECO:0000256" key="6">
    <source>
        <dbReference type="SAM" id="MobiDB-lite"/>
    </source>
</evidence>
<dbReference type="VEuPathDB" id="FungiDB:PHYBLDRAFT_132982"/>
<feature type="transmembrane region" description="Helical" evidence="7">
    <location>
        <begin position="161"/>
        <end position="180"/>
    </location>
</feature>
<evidence type="ECO:0000256" key="3">
    <source>
        <dbReference type="ARBA" id="ARBA00022692"/>
    </source>
</evidence>
<dbReference type="InterPro" id="IPR020846">
    <property type="entry name" value="MFS_dom"/>
</dbReference>
<evidence type="ECO:0000256" key="4">
    <source>
        <dbReference type="ARBA" id="ARBA00022989"/>
    </source>
</evidence>
<evidence type="ECO:0000313" key="9">
    <source>
        <dbReference type="EMBL" id="OAD74953.1"/>
    </source>
</evidence>
<protein>
    <recommendedName>
        <fullName evidence="8">Major facilitator superfamily (MFS) profile domain-containing protein</fullName>
    </recommendedName>
</protein>
<gene>
    <name evidence="9" type="ORF">PHYBLDRAFT_132982</name>
</gene>
<dbReference type="InterPro" id="IPR011701">
    <property type="entry name" value="MFS"/>
</dbReference>
<feature type="transmembrane region" description="Helical" evidence="7">
    <location>
        <begin position="100"/>
        <end position="118"/>
    </location>
</feature>
<proteinExistence type="predicted"/>
<feature type="transmembrane region" description="Helical" evidence="7">
    <location>
        <begin position="339"/>
        <end position="356"/>
    </location>
</feature>
<dbReference type="GO" id="GO:0016020">
    <property type="term" value="C:membrane"/>
    <property type="evidence" value="ECO:0007669"/>
    <property type="project" value="UniProtKB-SubCell"/>
</dbReference>
<dbReference type="GeneID" id="28990445"/>
<feature type="transmembrane region" description="Helical" evidence="7">
    <location>
        <begin position="224"/>
        <end position="245"/>
    </location>
</feature>
<feature type="transmembrane region" description="Helical" evidence="7">
    <location>
        <begin position="365"/>
        <end position="387"/>
    </location>
</feature>
<dbReference type="PROSITE" id="PS50850">
    <property type="entry name" value="MFS"/>
    <property type="match status" value="1"/>
</dbReference>
<dbReference type="OrthoDB" id="1935484at2759"/>
<organism evidence="9 10">
    <name type="scientific">Phycomyces blakesleeanus (strain ATCC 8743b / DSM 1359 / FGSC 10004 / NBRC 33097 / NRRL 1555)</name>
    <dbReference type="NCBI Taxonomy" id="763407"/>
    <lineage>
        <taxon>Eukaryota</taxon>
        <taxon>Fungi</taxon>
        <taxon>Fungi incertae sedis</taxon>
        <taxon>Mucoromycota</taxon>
        <taxon>Mucoromycotina</taxon>
        <taxon>Mucoromycetes</taxon>
        <taxon>Mucorales</taxon>
        <taxon>Phycomycetaceae</taxon>
        <taxon>Phycomyces</taxon>
    </lineage>
</organism>
<feature type="transmembrane region" description="Helical" evidence="7">
    <location>
        <begin position="427"/>
        <end position="448"/>
    </location>
</feature>
<dbReference type="Pfam" id="PF07690">
    <property type="entry name" value="MFS_1"/>
    <property type="match status" value="1"/>
</dbReference>
<dbReference type="PANTHER" id="PTHR43791">
    <property type="entry name" value="PERMEASE-RELATED"/>
    <property type="match status" value="1"/>
</dbReference>
<feature type="transmembrane region" description="Helical" evidence="7">
    <location>
        <begin position="460"/>
        <end position="476"/>
    </location>
</feature>
<evidence type="ECO:0000256" key="5">
    <source>
        <dbReference type="ARBA" id="ARBA00023136"/>
    </source>
</evidence>
<dbReference type="EMBL" id="KV440978">
    <property type="protein sequence ID" value="OAD74953.1"/>
    <property type="molecule type" value="Genomic_DNA"/>
</dbReference>
<dbReference type="SUPFAM" id="SSF103473">
    <property type="entry name" value="MFS general substrate transporter"/>
    <property type="match status" value="1"/>
</dbReference>
<feature type="transmembrane region" description="Helical" evidence="7">
    <location>
        <begin position="302"/>
        <end position="319"/>
    </location>
</feature>
<evidence type="ECO:0000313" key="10">
    <source>
        <dbReference type="Proteomes" id="UP000077315"/>
    </source>
</evidence>
<dbReference type="Gene3D" id="1.20.1250.20">
    <property type="entry name" value="MFS general substrate transporter like domains"/>
    <property type="match status" value="2"/>
</dbReference>
<feature type="compositionally biased region" description="Basic and acidic residues" evidence="6">
    <location>
        <begin position="14"/>
        <end position="27"/>
    </location>
</feature>
<evidence type="ECO:0000256" key="7">
    <source>
        <dbReference type="SAM" id="Phobius"/>
    </source>
</evidence>
<dbReference type="InParanoid" id="A0A162UG68"/>
<keyword evidence="2" id="KW-0813">Transport</keyword>
<dbReference type="STRING" id="763407.A0A162UG68"/>
<dbReference type="AlphaFoldDB" id="A0A162UG68"/>